<evidence type="ECO:0000313" key="6">
    <source>
        <dbReference type="Proteomes" id="UP000468668"/>
    </source>
</evidence>
<accession>A0A6N6NT04</accession>
<dbReference type="GO" id="GO:0007059">
    <property type="term" value="P:chromosome segregation"/>
    <property type="evidence" value="ECO:0007669"/>
    <property type="project" value="UniProtKB-KW"/>
</dbReference>
<dbReference type="PANTHER" id="PTHR33375">
    <property type="entry name" value="CHROMOSOME-PARTITIONING PROTEIN PARB-RELATED"/>
    <property type="match status" value="1"/>
</dbReference>
<dbReference type="SMART" id="SM00470">
    <property type="entry name" value="ParB"/>
    <property type="match status" value="1"/>
</dbReference>
<feature type="domain" description="ParB-like N-terminal" evidence="4">
    <location>
        <begin position="32"/>
        <end position="122"/>
    </location>
</feature>
<dbReference type="Pfam" id="PF17762">
    <property type="entry name" value="HTH_ParB"/>
    <property type="match status" value="1"/>
</dbReference>
<dbReference type="SUPFAM" id="SSF109709">
    <property type="entry name" value="KorB DNA-binding domain-like"/>
    <property type="match status" value="1"/>
</dbReference>
<dbReference type="Gene3D" id="3.90.1530.30">
    <property type="match status" value="1"/>
</dbReference>
<sequence length="319" mass="35872">MVKKKVNISLPSVDELFTSQVERDSKGSSVVQLLPVASIVPFPNHPFGVRDDQDMEQLVESIQEHGILSPLTVRAASDGTFELISGHRRKHAAEIAGLVDVPCIIKDLTDDEAVIEMVDSNLQRETILPSERAFAYSMRLEAMKRQGFRSDRTCAQLAHKSGGRKSRDILAEELGVSKDMIRRYIRLTNLIPELLALVDEGRMKMQPAIAISYLKKDEQQWLLEAIGSQACTPSHAQAVKMRRYSEEGTLTSALVHSIMEEEKPNQVEQFKIPRKSISRFFKEGMSNMEMNARIIKALELLEAAETKRDCLAEEEVHDG</sequence>
<evidence type="ECO:0000259" key="4">
    <source>
        <dbReference type="SMART" id="SM00470"/>
    </source>
</evidence>
<dbReference type="InterPro" id="IPR036086">
    <property type="entry name" value="ParB/Sulfiredoxin_sf"/>
</dbReference>
<dbReference type="InterPro" id="IPR050336">
    <property type="entry name" value="Chromosome_partition/occlusion"/>
</dbReference>
<dbReference type="Proteomes" id="UP000468668">
    <property type="component" value="Unassembled WGS sequence"/>
</dbReference>
<gene>
    <name evidence="5" type="ORF">F8C90_03720</name>
</gene>
<protein>
    <submittedName>
        <fullName evidence="5">ParB/RepB/Spo0J family partition protein</fullName>
    </submittedName>
</protein>
<feature type="coiled-coil region" evidence="3">
    <location>
        <begin position="287"/>
        <end position="314"/>
    </location>
</feature>
<dbReference type="CDD" id="cd16407">
    <property type="entry name" value="ParB_N_like"/>
    <property type="match status" value="1"/>
</dbReference>
<dbReference type="OrthoDB" id="8702972at2"/>
<evidence type="ECO:0000256" key="2">
    <source>
        <dbReference type="ARBA" id="ARBA00022829"/>
    </source>
</evidence>
<keyword evidence="2" id="KW-0159">Chromosome partition</keyword>
<keyword evidence="3" id="KW-0175">Coiled coil</keyword>
<dbReference type="GO" id="GO:0005694">
    <property type="term" value="C:chromosome"/>
    <property type="evidence" value="ECO:0007669"/>
    <property type="project" value="TreeGrafter"/>
</dbReference>
<comment type="caution">
    <text evidence="5">The sequence shown here is derived from an EMBL/GenBank/DDBJ whole genome shotgun (WGS) entry which is preliminary data.</text>
</comment>
<comment type="similarity">
    <text evidence="1">Belongs to the ParB family.</text>
</comment>
<dbReference type="InterPro" id="IPR041468">
    <property type="entry name" value="HTH_ParB/Spo0J"/>
</dbReference>
<dbReference type="GO" id="GO:0003677">
    <property type="term" value="F:DNA binding"/>
    <property type="evidence" value="ECO:0007669"/>
    <property type="project" value="InterPro"/>
</dbReference>
<evidence type="ECO:0000256" key="1">
    <source>
        <dbReference type="ARBA" id="ARBA00006295"/>
    </source>
</evidence>
<name>A0A6N6NT04_9ACTN</name>
<reference evidence="5 6" key="1">
    <citation type="submission" date="2019-09" db="EMBL/GenBank/DDBJ databases">
        <title>Whole genome shotgun sequencing (WGS) of Ellagibacter isourolithinifaciens DSM 104140(T) and Adlercreutzia muris DSM 29508(T).</title>
        <authorList>
            <person name="Stoll D.A."/>
            <person name="Danylec N."/>
            <person name="Huch M."/>
        </authorList>
    </citation>
    <scope>NUCLEOTIDE SEQUENCE [LARGE SCALE GENOMIC DNA]</scope>
    <source>
        <strain evidence="5 6">DSM 104140</strain>
    </source>
</reference>
<proteinExistence type="inferred from homology"/>
<dbReference type="Pfam" id="PF02195">
    <property type="entry name" value="ParB_N"/>
    <property type="match status" value="1"/>
</dbReference>
<dbReference type="EMBL" id="WAJR01000006">
    <property type="protein sequence ID" value="KAB1641353.1"/>
    <property type="molecule type" value="Genomic_DNA"/>
</dbReference>
<dbReference type="PANTHER" id="PTHR33375:SF1">
    <property type="entry name" value="CHROMOSOME-PARTITIONING PROTEIN PARB-RELATED"/>
    <property type="match status" value="1"/>
</dbReference>
<evidence type="ECO:0000313" key="5">
    <source>
        <dbReference type="EMBL" id="KAB1641353.1"/>
    </source>
</evidence>
<evidence type="ECO:0000256" key="3">
    <source>
        <dbReference type="SAM" id="Coils"/>
    </source>
</evidence>
<dbReference type="SUPFAM" id="SSF110849">
    <property type="entry name" value="ParB/Sulfiredoxin"/>
    <property type="match status" value="1"/>
</dbReference>
<dbReference type="Gene3D" id="1.10.10.2830">
    <property type="match status" value="1"/>
</dbReference>
<keyword evidence="6" id="KW-1185">Reference proteome</keyword>
<dbReference type="InterPro" id="IPR003115">
    <property type="entry name" value="ParB_N"/>
</dbReference>
<dbReference type="InterPro" id="IPR004437">
    <property type="entry name" value="ParB/RepB/Spo0J"/>
</dbReference>
<organism evidence="5 6">
    <name type="scientific">Ellagibacter isourolithinifaciens</name>
    <dbReference type="NCBI Taxonomy" id="2137581"/>
    <lineage>
        <taxon>Bacteria</taxon>
        <taxon>Bacillati</taxon>
        <taxon>Actinomycetota</taxon>
        <taxon>Coriobacteriia</taxon>
        <taxon>Eggerthellales</taxon>
        <taxon>Eggerthellaceae</taxon>
        <taxon>Ellagibacter</taxon>
    </lineage>
</organism>
<dbReference type="NCBIfam" id="TIGR00180">
    <property type="entry name" value="parB_part"/>
    <property type="match status" value="1"/>
</dbReference>
<dbReference type="AlphaFoldDB" id="A0A6N6NT04"/>